<dbReference type="EMBL" id="LODT01000025">
    <property type="protein sequence ID" value="KYQ93621.1"/>
    <property type="molecule type" value="Genomic_DNA"/>
</dbReference>
<feature type="disulfide bond" evidence="1">
    <location>
        <begin position="114"/>
        <end position="124"/>
    </location>
</feature>
<evidence type="ECO:0000256" key="1">
    <source>
        <dbReference type="PROSITE-ProRule" id="PRU00076"/>
    </source>
</evidence>
<keyword evidence="2" id="KW-0472">Membrane</keyword>
<sequence length="1519" mass="167716">MIYSTNDTSFSISIVLSNGQSNSVILYGPAYTITKYPKVYKSGGYMKIVGTYLSFDPNVISFVVNGNNLTLYSGSSTELIFKYGELPTGSVSSMFTQGGIAKDQVLVVSSIPQCTGLSPYNGICLDGVSVCLNAWTGPTCQSLSANFTQPSWGPNPNISTQNYINSDFNLDTLPVRYSKYLVGIQELNNLNLVLRYFEFSNWIYTNISSTKTIYYIEGFQTENPTSNISVIVEYYPSPTSKYIQSTLSYIVQVNGYTLNSTTNHLGLVYGSNFETSQTVGICSSSNIQILQSDKSFYYSQLKLNYVSLYNRFSMKYISGGIEFNGASFSHDALQQTAYSIVEIAISLFPQNVNSFEYNFDFNVLYNIDSASGDSNKICIPKPPVIVPCKGTPECGGSDHGLCKSGKCECILPWAGEMCDSVRGPIPDPEPNPTQPSINSTTDDQVQLHISIVSIRELDYNGNEIRNVPLGNWTLKQSKTDQKQTYFYQTSLFDGNSEVKVTIDYFYKDTVVSFANQNSTKLAGSIKCSANITTWPFTLKTNQLQILFASSIKDQNESSESCSYKSIEYNQQDGVENVFIQINDKTFSIKFSELSVVDGVVRVIKNQVVPNTIQDTNTETSSLIGVNTPYHNYYAVLDPDFNLLVSYVSPDEKEGSICSSNSKYASGLTKAQLAGIIAASSFAVEFHRWSEIPRTTKKNKISFRKTHIKKKSNHNIKSQYLKMKIYILILIFFCILCSNAQITISLWSPGKIFSTITGNGFNSNSSALVKVGGIVAPVQSATDTEIILNFDGRKYVMNDTSFSIIIDIGIYALSQVFSGPPYQITTFPPIYTQGGYVKLIGNYLSFDPSLISFSINGQVTTLYSGTSTYLIFLYSATPAGYVTSNFIQNGVYKSQTLSVLDQVPCGGISSAFAICVNGNLICLDQRTGPLCESISANFTQSTWSNTLPTINSTVVTSNFNGNQLPVKYTLIPTSISEWTLESVLVRTYNLNSLVWTVSPINALANYYLNSDFQGPGSPSSIGILLTYTAVDADATYGTTPVNLQQATMTTTITINNYSYLNTSNYIVIQFTTTFDSPGSTNICGSVLYGELPTSVDTFQYSQQQFNYVSLFSRFFKKFLNKDSVESGLSFINQEHDPTTPNTIKKYTNIYFPPNTTILTYFMDSIILYNWVSASTAASAVCKNESIPTPPVNVPCKGTPECGGSDHGQCVSGKCECVSPWTGETCDSVRGPIPEPEPNPTQPTINSTDDKIQLHISIVSIRELGFNGNEIRNVPIGNWTLTQSKSVEKISYIYETSLFSNSCKILVNVDYFYKDTVVSFANQNSTKLAGSIKYSANITTWPFTLKTNQLQVLFASSIKDQDESSESCSYKSIEYNQQDGVENVFIQVNDRTFTTKFSNLSVVDGVVRLIKNQLLPNFINDSNTQSNVLVGVNTPYHNYYVLIDPDFNLLVSYVSPDEKEGSICGTSSSKSKLTKAQIAGIIVGSVVAFLCIVIILVYFLTKSLTFKILLHKTKILKMPNK</sequence>
<dbReference type="InterPro" id="IPR054484">
    <property type="entry name" value="ComC_SSD"/>
</dbReference>
<keyword evidence="1" id="KW-0245">EGF-like domain</keyword>
<comment type="caution">
    <text evidence="4">The sequence shown here is derived from an EMBL/GenBank/DDBJ whole genome shotgun (WGS) entry which is preliminary data.</text>
</comment>
<dbReference type="PROSITE" id="PS50026">
    <property type="entry name" value="EGF_3"/>
    <property type="match status" value="1"/>
</dbReference>
<protein>
    <recommendedName>
        <fullName evidence="3">EGF-like domain-containing protein</fullName>
    </recommendedName>
</protein>
<proteinExistence type="predicted"/>
<dbReference type="OrthoDB" id="24396at2759"/>
<feature type="disulfide bond" evidence="1">
    <location>
        <begin position="131"/>
        <end position="140"/>
    </location>
</feature>
<name>A0A151ZHZ7_TIELA</name>
<dbReference type="PANTHER" id="PTHR31378">
    <property type="entry name" value="EGF-LIKE DOMAIN-CONTAINING PROTEIN-RELATED-RELATED"/>
    <property type="match status" value="1"/>
</dbReference>
<gene>
    <name evidence="4" type="ORF">DLAC_05003</name>
</gene>
<dbReference type="Gene3D" id="2.10.25.10">
    <property type="entry name" value="Laminin"/>
    <property type="match status" value="1"/>
</dbReference>
<feature type="transmembrane region" description="Helical" evidence="2">
    <location>
        <begin position="1476"/>
        <end position="1498"/>
    </location>
</feature>
<keyword evidence="5" id="KW-1185">Reference proteome</keyword>
<feature type="domain" description="EGF-like" evidence="3">
    <location>
        <begin position="110"/>
        <end position="141"/>
    </location>
</feature>
<reference evidence="4 5" key="1">
    <citation type="submission" date="2015-12" db="EMBL/GenBank/DDBJ databases">
        <title>Dictyostelia acquired genes for synthesis and detection of signals that induce cell-type specialization by lateral gene transfer from prokaryotes.</title>
        <authorList>
            <person name="Gloeckner G."/>
            <person name="Schaap P."/>
        </authorList>
    </citation>
    <scope>NUCLEOTIDE SEQUENCE [LARGE SCALE GENOMIC DNA]</scope>
    <source>
        <strain evidence="4 5">TK</strain>
    </source>
</reference>
<keyword evidence="2" id="KW-0812">Transmembrane</keyword>
<dbReference type="InterPro" id="IPR057709">
    <property type="entry name" value="DUF7949"/>
</dbReference>
<evidence type="ECO:0000313" key="4">
    <source>
        <dbReference type="EMBL" id="KYQ93621.1"/>
    </source>
</evidence>
<dbReference type="InterPro" id="IPR000742">
    <property type="entry name" value="EGF"/>
</dbReference>
<keyword evidence="2" id="KW-1133">Transmembrane helix</keyword>
<dbReference type="InParanoid" id="A0A151ZHZ7"/>
<comment type="caution">
    <text evidence="1">Lacks conserved residue(s) required for the propagation of feature annotation.</text>
</comment>
<dbReference type="PANTHER" id="PTHR31378:SF17">
    <property type="match status" value="1"/>
</dbReference>
<evidence type="ECO:0000256" key="2">
    <source>
        <dbReference type="SAM" id="Phobius"/>
    </source>
</evidence>
<evidence type="ECO:0000313" key="5">
    <source>
        <dbReference type="Proteomes" id="UP000076078"/>
    </source>
</evidence>
<dbReference type="Pfam" id="PF25820">
    <property type="entry name" value="DUF7949"/>
    <property type="match status" value="2"/>
</dbReference>
<dbReference type="Proteomes" id="UP000076078">
    <property type="component" value="Unassembled WGS sequence"/>
</dbReference>
<keyword evidence="1" id="KW-1015">Disulfide bond</keyword>
<accession>A0A151ZHZ7</accession>
<organism evidence="4 5">
    <name type="scientific">Tieghemostelium lacteum</name>
    <name type="common">Slime mold</name>
    <name type="synonym">Dictyostelium lacteum</name>
    <dbReference type="NCBI Taxonomy" id="361077"/>
    <lineage>
        <taxon>Eukaryota</taxon>
        <taxon>Amoebozoa</taxon>
        <taxon>Evosea</taxon>
        <taxon>Eumycetozoa</taxon>
        <taxon>Dictyostelia</taxon>
        <taxon>Dictyosteliales</taxon>
        <taxon>Raperosteliaceae</taxon>
        <taxon>Tieghemostelium</taxon>
    </lineage>
</organism>
<evidence type="ECO:0000259" key="3">
    <source>
        <dbReference type="PROSITE" id="PS50026"/>
    </source>
</evidence>
<dbReference type="Pfam" id="PF22933">
    <property type="entry name" value="ComC_SSD"/>
    <property type="match status" value="2"/>
</dbReference>